<accession>A0A8T0SQP7</accession>
<dbReference type="AlphaFoldDB" id="A0A8T0SQP7"/>
<feature type="domain" description="DC1" evidence="2">
    <location>
        <begin position="63"/>
        <end position="109"/>
    </location>
</feature>
<evidence type="ECO:0000256" key="1">
    <source>
        <dbReference type="ARBA" id="ARBA00022737"/>
    </source>
</evidence>
<keyword evidence="1" id="KW-0677">Repeat</keyword>
<evidence type="ECO:0000259" key="2">
    <source>
        <dbReference type="Pfam" id="PF03107"/>
    </source>
</evidence>
<dbReference type="EMBL" id="CM029045">
    <property type="protein sequence ID" value="KAG2598489.1"/>
    <property type="molecule type" value="Genomic_DNA"/>
</dbReference>
<dbReference type="Gene3D" id="3.30.60.20">
    <property type="match status" value="2"/>
</dbReference>
<reference evidence="3" key="1">
    <citation type="submission" date="2020-05" db="EMBL/GenBank/DDBJ databases">
        <title>WGS assembly of Panicum virgatum.</title>
        <authorList>
            <person name="Lovell J.T."/>
            <person name="Jenkins J."/>
            <person name="Shu S."/>
            <person name="Juenger T.E."/>
            <person name="Schmutz J."/>
        </authorList>
    </citation>
    <scope>NUCLEOTIDE SEQUENCE</scope>
    <source>
        <strain evidence="3">AP13</strain>
    </source>
</reference>
<protein>
    <recommendedName>
        <fullName evidence="2">DC1 domain-containing protein</fullName>
    </recommendedName>
</protein>
<dbReference type="PANTHER" id="PTHR47841:SF7">
    <property type="entry name" value="CYSTEINE_HISTIDINE-RICH C1 DOMAIN PROTEIN"/>
    <property type="match status" value="1"/>
</dbReference>
<dbReference type="SUPFAM" id="SSF57889">
    <property type="entry name" value="Cysteine-rich domain"/>
    <property type="match status" value="2"/>
</dbReference>
<organism evidence="3 4">
    <name type="scientific">Panicum virgatum</name>
    <name type="common">Blackwell switchgrass</name>
    <dbReference type="NCBI Taxonomy" id="38727"/>
    <lineage>
        <taxon>Eukaryota</taxon>
        <taxon>Viridiplantae</taxon>
        <taxon>Streptophyta</taxon>
        <taxon>Embryophyta</taxon>
        <taxon>Tracheophyta</taxon>
        <taxon>Spermatophyta</taxon>
        <taxon>Magnoliopsida</taxon>
        <taxon>Liliopsida</taxon>
        <taxon>Poales</taxon>
        <taxon>Poaceae</taxon>
        <taxon>PACMAD clade</taxon>
        <taxon>Panicoideae</taxon>
        <taxon>Panicodae</taxon>
        <taxon>Paniceae</taxon>
        <taxon>Panicinae</taxon>
        <taxon>Panicum</taxon>
        <taxon>Panicum sect. Hiantes</taxon>
    </lineage>
</organism>
<comment type="caution">
    <text evidence="3">The sequence shown here is derived from an EMBL/GenBank/DDBJ whole genome shotgun (WGS) entry which is preliminary data.</text>
</comment>
<evidence type="ECO:0000313" key="3">
    <source>
        <dbReference type="EMBL" id="KAG2598489.1"/>
    </source>
</evidence>
<name>A0A8T0SQP7_PANVG</name>
<dbReference type="Pfam" id="PF03107">
    <property type="entry name" value="C1_2"/>
    <property type="match status" value="2"/>
</dbReference>
<dbReference type="Proteomes" id="UP000823388">
    <property type="component" value="Chromosome 5K"/>
</dbReference>
<dbReference type="PANTHER" id="PTHR47841">
    <property type="entry name" value="DIACYLGLYCEROL KINASE THETA-LIKE-RELATED"/>
    <property type="match status" value="1"/>
</dbReference>
<dbReference type="InterPro" id="IPR046349">
    <property type="entry name" value="C1-like_sf"/>
</dbReference>
<keyword evidence="4" id="KW-1185">Reference proteome</keyword>
<dbReference type="InterPro" id="IPR004146">
    <property type="entry name" value="DC1"/>
</dbReference>
<feature type="domain" description="DC1" evidence="2">
    <location>
        <begin position="6"/>
        <end position="52"/>
    </location>
</feature>
<sequence>MAAAHFSHPDHELRLREYHLPRTCDLCGGILTGSGYSCRRRRCRFDLHEDCAGYPETLRAFFAHPWHDLTLARAAGGARACCDLCREDIPAGAFAYNCAPCGFHTHPRCSRLPQAARNDLHPDHAMTAVPGVGSWGPARRAASPASCGSTGAGCATSIST</sequence>
<gene>
    <name evidence="3" type="ORF">PVAP13_5KG346000</name>
</gene>
<evidence type="ECO:0000313" key="4">
    <source>
        <dbReference type="Proteomes" id="UP000823388"/>
    </source>
</evidence>
<proteinExistence type="predicted"/>